<sequence length="80" mass="8812">MQTRMRKPVARGVSLPPPFPYEAAAGRRGGRVRNHRMLREGKPELVLAFPGHTSTANMIEIARDAGVKVVVAWSRPASLH</sequence>
<keyword evidence="2" id="KW-1185">Reference proteome</keyword>
<proteinExistence type="predicted"/>
<dbReference type="HOGENOM" id="CLU_2583848_0_0_4"/>
<dbReference type="EMBL" id="CU633750">
    <property type="protein sequence ID" value="CAQ71564.1"/>
    <property type="molecule type" value="Genomic_DNA"/>
</dbReference>
<dbReference type="Proteomes" id="UP000001692">
    <property type="component" value="Chromosome 2"/>
</dbReference>
<gene>
    <name evidence="1" type="ordered locus">RALTA_B0953</name>
</gene>
<accession>B3R9I9</accession>
<dbReference type="AlphaFoldDB" id="B3R9I9"/>
<organism evidence="1 2">
    <name type="scientific">Cupriavidus taiwanensis (strain DSM 17343 / BCRC 17206 / CCUG 44338 / CIP 107171 / LMG 19424 / R1)</name>
    <name type="common">Ralstonia taiwanensis (strain LMG 19424)</name>
    <dbReference type="NCBI Taxonomy" id="977880"/>
    <lineage>
        <taxon>Bacteria</taxon>
        <taxon>Pseudomonadati</taxon>
        <taxon>Pseudomonadota</taxon>
        <taxon>Betaproteobacteria</taxon>
        <taxon>Burkholderiales</taxon>
        <taxon>Burkholderiaceae</taxon>
        <taxon>Cupriavidus</taxon>
    </lineage>
</organism>
<dbReference type="KEGG" id="cti:RALTA_B0953"/>
<name>B3R9I9_CUPTR</name>
<reference evidence="1 2" key="1">
    <citation type="journal article" date="2008" name="Genome Res.">
        <title>Genome sequence of the beta-rhizobium Cupriavidus taiwanensis and comparative genomics of rhizobia.</title>
        <authorList>
            <person name="Amadou C."/>
            <person name="Pascal G."/>
            <person name="Mangenot S."/>
            <person name="Glew M."/>
            <person name="Bontemps C."/>
            <person name="Capela D."/>
            <person name="Carrere S."/>
            <person name="Cruveiller S."/>
            <person name="Dossat C."/>
            <person name="Lajus A."/>
            <person name="Marchetti M."/>
            <person name="Poinsot V."/>
            <person name="Rouy Z."/>
            <person name="Servin B."/>
            <person name="Saad M."/>
            <person name="Schenowitz C."/>
            <person name="Barbe V."/>
            <person name="Batut J."/>
            <person name="Medigue C."/>
            <person name="Masson-Boivin C."/>
        </authorList>
    </citation>
    <scope>NUCLEOTIDE SEQUENCE [LARGE SCALE GENOMIC DNA]</scope>
    <source>
        <strain evidence="2">DSM 17343 / BCRC 17206 / CCUG 44338 / CIP 107171 / LMG 19424 / R1</strain>
    </source>
</reference>
<evidence type="ECO:0000313" key="2">
    <source>
        <dbReference type="Proteomes" id="UP000001692"/>
    </source>
</evidence>
<evidence type="ECO:0000313" key="1">
    <source>
        <dbReference type="EMBL" id="CAQ71564.1"/>
    </source>
</evidence>
<protein>
    <submittedName>
        <fullName evidence="1">Uncharacterized protein</fullName>
    </submittedName>
</protein>